<dbReference type="Pfam" id="PF00216">
    <property type="entry name" value="Bac_DNA_binding"/>
    <property type="match status" value="1"/>
</dbReference>
<dbReference type="InterPro" id="IPR010992">
    <property type="entry name" value="IHF-like_DNA-bd_dom_sf"/>
</dbReference>
<dbReference type="GO" id="GO:0005829">
    <property type="term" value="C:cytosol"/>
    <property type="evidence" value="ECO:0007669"/>
    <property type="project" value="TreeGrafter"/>
</dbReference>
<dbReference type="CDD" id="cd13831">
    <property type="entry name" value="HU"/>
    <property type="match status" value="1"/>
</dbReference>
<dbReference type="OrthoDB" id="9804203at2"/>
<dbReference type="InterPro" id="IPR020816">
    <property type="entry name" value="Histone-like_DNA-bd_CS"/>
</dbReference>
<evidence type="ECO:0000313" key="6">
    <source>
        <dbReference type="EMBL" id="VFP82983.1"/>
    </source>
</evidence>
<evidence type="ECO:0000256" key="1">
    <source>
        <dbReference type="ARBA" id="ARBA00003819"/>
    </source>
</evidence>
<dbReference type="Gene3D" id="4.10.520.10">
    <property type="entry name" value="IHF-like DNA-binding proteins"/>
    <property type="match status" value="1"/>
</dbReference>
<evidence type="ECO:0000313" key="7">
    <source>
        <dbReference type="Proteomes" id="UP000294368"/>
    </source>
</evidence>
<name>A0A451D9J5_9GAMM</name>
<comment type="similarity">
    <text evidence="2 5">Belongs to the bacterial histone-like protein family.</text>
</comment>
<keyword evidence="3" id="KW-0226">DNA condensation</keyword>
<dbReference type="GO" id="GO:0003677">
    <property type="term" value="F:DNA binding"/>
    <property type="evidence" value="ECO:0007669"/>
    <property type="project" value="UniProtKB-KW"/>
</dbReference>
<dbReference type="GO" id="GO:0030527">
    <property type="term" value="F:structural constituent of chromatin"/>
    <property type="evidence" value="ECO:0007669"/>
    <property type="project" value="InterPro"/>
</dbReference>
<comment type="function">
    <text evidence="1">Histone-like DNA-binding protein which is capable of wrapping DNA to stabilize it, and thus to prevent its denaturation under extreme environmental conditions.</text>
</comment>
<dbReference type="SMART" id="SM00411">
    <property type="entry name" value="BHL"/>
    <property type="match status" value="1"/>
</dbReference>
<dbReference type="PANTHER" id="PTHR33175:SF12">
    <property type="entry name" value="DNA-BINDING PROTEIN HU-ALPHA"/>
    <property type="match status" value="1"/>
</dbReference>
<accession>A0A451D9J5</accession>
<dbReference type="RefSeq" id="WP_157988385.1">
    <property type="nucleotide sequence ID" value="NZ_LR217715.1"/>
</dbReference>
<protein>
    <submittedName>
        <fullName evidence="6">DNA-binding protein HU-alpha</fullName>
    </submittedName>
</protein>
<dbReference type="InterPro" id="IPR000119">
    <property type="entry name" value="Hist_DNA-bd"/>
</dbReference>
<dbReference type="PROSITE" id="PS00045">
    <property type="entry name" value="HISTONE_LIKE"/>
    <property type="match status" value="1"/>
</dbReference>
<dbReference type="SUPFAM" id="SSF47729">
    <property type="entry name" value="IHF-like DNA-binding proteins"/>
    <property type="match status" value="1"/>
</dbReference>
<dbReference type="Proteomes" id="UP000294368">
    <property type="component" value="Chromosome"/>
</dbReference>
<dbReference type="AlphaFoldDB" id="A0A451D9J5"/>
<gene>
    <name evidence="6" type="primary">hupA</name>
    <name evidence="6" type="ORF">ERCIKOCA2762_225</name>
</gene>
<proteinExistence type="inferred from homology"/>
<sequence>MNKAQLLEIISEKADLSQRQAKVILETILIEITQALKNGDSVQLVGFGTFKIHKRAERMGRNPKTGKKIHIASVRVPVFVSGKSLKTAVKQADIQEY</sequence>
<dbReference type="PANTHER" id="PTHR33175">
    <property type="entry name" value="DNA-BINDING PROTEIN HU"/>
    <property type="match status" value="1"/>
</dbReference>
<evidence type="ECO:0000256" key="2">
    <source>
        <dbReference type="ARBA" id="ARBA00010529"/>
    </source>
</evidence>
<evidence type="ECO:0000256" key="4">
    <source>
        <dbReference type="ARBA" id="ARBA00023125"/>
    </source>
</evidence>
<dbReference type="GO" id="GO:0030261">
    <property type="term" value="P:chromosome condensation"/>
    <property type="evidence" value="ECO:0007669"/>
    <property type="project" value="UniProtKB-KW"/>
</dbReference>
<reference evidence="6 7" key="1">
    <citation type="submission" date="2019-02" db="EMBL/GenBank/DDBJ databases">
        <authorList>
            <person name="Manzano-Marin A."/>
            <person name="Manzano-Marin A."/>
        </authorList>
    </citation>
    <scope>NUCLEOTIDE SEQUENCE [LARGE SCALE GENOMIC DNA]</scope>
    <source>
        <strain evidence="6 7">ErCikochiana</strain>
    </source>
</reference>
<evidence type="ECO:0000256" key="3">
    <source>
        <dbReference type="ARBA" id="ARBA00023067"/>
    </source>
</evidence>
<evidence type="ECO:0000256" key="5">
    <source>
        <dbReference type="RuleBase" id="RU003939"/>
    </source>
</evidence>
<dbReference type="EMBL" id="LR217715">
    <property type="protein sequence ID" value="VFP82983.1"/>
    <property type="molecule type" value="Genomic_DNA"/>
</dbReference>
<dbReference type="PRINTS" id="PR01727">
    <property type="entry name" value="DNABINDINGHU"/>
</dbReference>
<keyword evidence="4 6" id="KW-0238">DNA-binding</keyword>
<organism evidence="6 7">
    <name type="scientific">Candidatus Erwinia haradaeae</name>
    <dbReference type="NCBI Taxonomy" id="1922217"/>
    <lineage>
        <taxon>Bacteria</taxon>
        <taxon>Pseudomonadati</taxon>
        <taxon>Pseudomonadota</taxon>
        <taxon>Gammaproteobacteria</taxon>
        <taxon>Enterobacterales</taxon>
        <taxon>Erwiniaceae</taxon>
        <taxon>Erwinia</taxon>
    </lineage>
</organism>